<keyword evidence="3" id="KW-1185">Reference proteome</keyword>
<dbReference type="AlphaFoldDB" id="A0A8E6EW31"/>
<dbReference type="InterPro" id="IPR029058">
    <property type="entry name" value="AB_hydrolase_fold"/>
</dbReference>
<accession>A0A8E6EW31</accession>
<sequence length="217" mass="24482">MKTDEYKSRPTDVLLVHGMGRSPFSMAPLARRLRREGLRTHFFGYQAARDPFQKIAGQLRKFLDQHTQKKLIVIGHSLGGLLLRVAIAEQAPEARPLQLFQLGSPNHSPQLARFFQKRFLFRILNGDPGQRLCDIDWMNALPGVTIPTVAIAGTAGMRANWWPIGHEPNDGIVTVREASLEKATVIELPVRHTFMMNYKIVAETIIAKMNKGFFDPV</sequence>
<dbReference type="SUPFAM" id="SSF53474">
    <property type="entry name" value="alpha/beta-Hydrolases"/>
    <property type="match status" value="1"/>
</dbReference>
<dbReference type="PANTHER" id="PTHR37946">
    <property type="entry name" value="SLL1969 PROTEIN"/>
    <property type="match status" value="1"/>
</dbReference>
<dbReference type="PANTHER" id="PTHR37946:SF1">
    <property type="entry name" value="SLL1969 PROTEIN"/>
    <property type="match status" value="1"/>
</dbReference>
<dbReference type="Proteomes" id="UP000676194">
    <property type="component" value="Chromosome"/>
</dbReference>
<dbReference type="Gene3D" id="3.40.50.1820">
    <property type="entry name" value="alpha/beta hydrolase"/>
    <property type="match status" value="1"/>
</dbReference>
<keyword evidence="2" id="KW-0378">Hydrolase</keyword>
<evidence type="ECO:0000259" key="1">
    <source>
        <dbReference type="Pfam" id="PF12697"/>
    </source>
</evidence>
<dbReference type="InterPro" id="IPR000073">
    <property type="entry name" value="AB_hydrolase_1"/>
</dbReference>
<reference evidence="2" key="1">
    <citation type="submission" date="2021-05" db="EMBL/GenBank/DDBJ databases">
        <title>Complete genome sequence of the cellulolytic planctomycete Telmatocola sphagniphila SP2T and characterization of the first cellulase from planctomycetes.</title>
        <authorList>
            <person name="Rakitin A.L."/>
            <person name="Beletsky A.V."/>
            <person name="Naumoff D.G."/>
            <person name="Kulichevskaya I.S."/>
            <person name="Mardanov A.V."/>
            <person name="Ravin N.V."/>
            <person name="Dedysh S.N."/>
        </authorList>
    </citation>
    <scope>NUCLEOTIDE SEQUENCE</scope>
    <source>
        <strain evidence="2">SP2T</strain>
    </source>
</reference>
<dbReference type="RefSeq" id="WP_213494042.1">
    <property type="nucleotide sequence ID" value="NZ_CP074694.1"/>
</dbReference>
<name>A0A8E6EW31_9BACT</name>
<evidence type="ECO:0000313" key="3">
    <source>
        <dbReference type="Proteomes" id="UP000676194"/>
    </source>
</evidence>
<evidence type="ECO:0000313" key="2">
    <source>
        <dbReference type="EMBL" id="QVL30158.1"/>
    </source>
</evidence>
<protein>
    <submittedName>
        <fullName evidence="2">Alpha/beta fold hydrolase</fullName>
    </submittedName>
</protein>
<gene>
    <name evidence="2" type="ORF">KIH39_14985</name>
</gene>
<dbReference type="GO" id="GO:0016787">
    <property type="term" value="F:hydrolase activity"/>
    <property type="evidence" value="ECO:0007669"/>
    <property type="project" value="UniProtKB-KW"/>
</dbReference>
<proteinExistence type="predicted"/>
<organism evidence="2 3">
    <name type="scientific">Telmatocola sphagniphila</name>
    <dbReference type="NCBI Taxonomy" id="1123043"/>
    <lineage>
        <taxon>Bacteria</taxon>
        <taxon>Pseudomonadati</taxon>
        <taxon>Planctomycetota</taxon>
        <taxon>Planctomycetia</taxon>
        <taxon>Gemmatales</taxon>
        <taxon>Gemmataceae</taxon>
    </lineage>
</organism>
<feature type="domain" description="AB hydrolase-1" evidence="1">
    <location>
        <begin position="13"/>
        <end position="141"/>
    </location>
</feature>
<dbReference type="KEGG" id="tsph:KIH39_14985"/>
<dbReference type="EMBL" id="CP074694">
    <property type="protein sequence ID" value="QVL30158.1"/>
    <property type="molecule type" value="Genomic_DNA"/>
</dbReference>
<dbReference type="Pfam" id="PF12697">
    <property type="entry name" value="Abhydrolase_6"/>
    <property type="match status" value="1"/>
</dbReference>